<dbReference type="RefSeq" id="WP_241040658.1">
    <property type="nucleotide sequence ID" value="NZ_BAAAJF010000032.1"/>
</dbReference>
<dbReference type="Pfam" id="PF05199">
    <property type="entry name" value="GMC_oxred_C"/>
    <property type="match status" value="1"/>
</dbReference>
<gene>
    <name evidence="7" type="ORF">MMF94_29975</name>
</gene>
<dbReference type="InterPro" id="IPR007867">
    <property type="entry name" value="GMC_OxRtase_C"/>
</dbReference>
<feature type="domain" description="Glucose-methanol-choline oxidoreductase N-terminal" evidence="6">
    <location>
        <begin position="83"/>
        <end position="106"/>
    </location>
</feature>
<dbReference type="PROSITE" id="PS00623">
    <property type="entry name" value="GMC_OXRED_1"/>
    <property type="match status" value="1"/>
</dbReference>
<evidence type="ECO:0000313" key="7">
    <source>
        <dbReference type="EMBL" id="MCH6169948.1"/>
    </source>
</evidence>
<evidence type="ECO:0000259" key="6">
    <source>
        <dbReference type="PROSITE" id="PS00623"/>
    </source>
</evidence>
<dbReference type="Pfam" id="PF00732">
    <property type="entry name" value="GMC_oxred_N"/>
    <property type="match status" value="1"/>
</dbReference>
<dbReference type="EMBL" id="JAKXMK010000029">
    <property type="protein sequence ID" value="MCH6169948.1"/>
    <property type="molecule type" value="Genomic_DNA"/>
</dbReference>
<comment type="caution">
    <text evidence="7">The sequence shown here is derived from an EMBL/GenBank/DDBJ whole genome shotgun (WGS) entry which is preliminary data.</text>
</comment>
<evidence type="ECO:0000313" key="8">
    <source>
        <dbReference type="Proteomes" id="UP001299970"/>
    </source>
</evidence>
<evidence type="ECO:0000256" key="1">
    <source>
        <dbReference type="ARBA" id="ARBA00001974"/>
    </source>
</evidence>
<dbReference type="InterPro" id="IPR036188">
    <property type="entry name" value="FAD/NAD-bd_sf"/>
</dbReference>
<protein>
    <submittedName>
        <fullName evidence="7">GMC family oxidoreductase N-terminal domain-containing protein</fullName>
    </submittedName>
</protein>
<comment type="similarity">
    <text evidence="2 5">Belongs to the GMC oxidoreductase family.</text>
</comment>
<organism evidence="7 8">
    <name type="scientific">Pseudonocardia alaniniphila</name>
    <dbReference type="NCBI Taxonomy" id="75291"/>
    <lineage>
        <taxon>Bacteria</taxon>
        <taxon>Bacillati</taxon>
        <taxon>Actinomycetota</taxon>
        <taxon>Actinomycetes</taxon>
        <taxon>Pseudonocardiales</taxon>
        <taxon>Pseudonocardiaceae</taxon>
        <taxon>Pseudonocardia</taxon>
    </lineage>
</organism>
<dbReference type="PANTHER" id="PTHR11552:SF147">
    <property type="entry name" value="CHOLINE DEHYDROGENASE, MITOCHONDRIAL"/>
    <property type="match status" value="1"/>
</dbReference>
<dbReference type="InterPro" id="IPR000172">
    <property type="entry name" value="GMC_OxRdtase_N"/>
</dbReference>
<proteinExistence type="inferred from homology"/>
<dbReference type="PIRSF" id="PIRSF000137">
    <property type="entry name" value="Alcohol_oxidase"/>
    <property type="match status" value="1"/>
</dbReference>
<evidence type="ECO:0000256" key="5">
    <source>
        <dbReference type="RuleBase" id="RU003968"/>
    </source>
</evidence>
<sequence length="512" mass="55668">MVIARAEHDYVVVGAGSSGSVIVRRLLDHGHSVHVIEAGPDVQSPLVTNPASWPALFHSEFDWAVTTTPQTHINDRSLHFPRGRIVGGSSSLNGMIYIRGVRSDYDTWAYEGATGWDWDSVLPYFLRSEDHEDGPGPWHHSGGPLHVSRVADPHPTSTAFVEAGTSLGFPLTDDFNGEQPLGVGYHHFTIRDGKRASAWVSFVEPVRAMPSLQVTANARAHRVLFDDTRAVGLEYSVDGAMRQAYASGEVVLSAGVMGSPKVLMLSGVGPADHLREVGVEVRHDLPGVGENLHDHTLASNLYESKQPMPAGRYSSMESSLLWKSDPRLVAPDLQPLFLHLAYPADGYPVPEHGYTIAPGMVRPLSRGTLRLASADPDSPALVDPNMFGEPHDLERMVDALEICREIGRADAFKDWLKTEVAPGPDAKTRDDLREFVRRTVSTYHHQCGTCRMGQDSLSVVDPDLRVHGLQNLRVADASVMPAVPSGNTNAPSIMIGEKAADLILGRSPDQAP</sequence>
<dbReference type="SUPFAM" id="SSF51905">
    <property type="entry name" value="FAD/NAD(P)-binding domain"/>
    <property type="match status" value="1"/>
</dbReference>
<evidence type="ECO:0000256" key="4">
    <source>
        <dbReference type="ARBA" id="ARBA00022827"/>
    </source>
</evidence>
<evidence type="ECO:0000256" key="3">
    <source>
        <dbReference type="ARBA" id="ARBA00022630"/>
    </source>
</evidence>
<dbReference type="Proteomes" id="UP001299970">
    <property type="component" value="Unassembled WGS sequence"/>
</dbReference>
<accession>A0ABS9TNF6</accession>
<dbReference type="InterPro" id="IPR012132">
    <property type="entry name" value="GMC_OxRdtase"/>
</dbReference>
<keyword evidence="3 5" id="KW-0285">Flavoprotein</keyword>
<dbReference type="Gene3D" id="3.30.560.10">
    <property type="entry name" value="Glucose Oxidase, domain 3"/>
    <property type="match status" value="1"/>
</dbReference>
<dbReference type="PANTHER" id="PTHR11552">
    <property type="entry name" value="GLUCOSE-METHANOL-CHOLINE GMC OXIDOREDUCTASE"/>
    <property type="match status" value="1"/>
</dbReference>
<dbReference type="Gene3D" id="3.50.50.60">
    <property type="entry name" value="FAD/NAD(P)-binding domain"/>
    <property type="match status" value="1"/>
</dbReference>
<name>A0ABS9TNF6_9PSEU</name>
<reference evidence="7 8" key="1">
    <citation type="submission" date="2022-03" db="EMBL/GenBank/DDBJ databases">
        <title>Pseudonocardia alaer sp. nov., a novel actinomycete isolated from reed forest soil.</title>
        <authorList>
            <person name="Wang L."/>
        </authorList>
    </citation>
    <scope>NUCLEOTIDE SEQUENCE [LARGE SCALE GENOMIC DNA]</scope>
    <source>
        <strain evidence="7 8">Y-16303</strain>
    </source>
</reference>
<keyword evidence="4 5" id="KW-0274">FAD</keyword>
<dbReference type="SUPFAM" id="SSF54373">
    <property type="entry name" value="FAD-linked reductases, C-terminal domain"/>
    <property type="match status" value="1"/>
</dbReference>
<evidence type="ECO:0000256" key="2">
    <source>
        <dbReference type="ARBA" id="ARBA00010790"/>
    </source>
</evidence>
<comment type="cofactor">
    <cofactor evidence="1">
        <name>FAD</name>
        <dbReference type="ChEBI" id="CHEBI:57692"/>
    </cofactor>
</comment>
<keyword evidence="8" id="KW-1185">Reference proteome</keyword>